<evidence type="ECO:0000256" key="1">
    <source>
        <dbReference type="ARBA" id="ARBA00022737"/>
    </source>
</evidence>
<evidence type="ECO:0000256" key="2">
    <source>
        <dbReference type="PROSITE-ProRule" id="PRU00023"/>
    </source>
</evidence>
<dbReference type="PROSITE" id="PS50088">
    <property type="entry name" value="ANK_REPEAT"/>
    <property type="match status" value="1"/>
</dbReference>
<name>A0ABY6UXT7_BIOOC</name>
<comment type="caution">
    <text evidence="6">The sequence shown here is derived from an EMBL/GenBank/DDBJ whole genome shotgun (WGS) entry which is preliminary data.</text>
</comment>
<evidence type="ECO:0000256" key="3">
    <source>
        <dbReference type="SAM" id="MobiDB-lite"/>
    </source>
</evidence>
<dbReference type="SUPFAM" id="SSF52540">
    <property type="entry name" value="P-loop containing nucleoside triphosphate hydrolases"/>
    <property type="match status" value="1"/>
</dbReference>
<dbReference type="InterPro" id="IPR056884">
    <property type="entry name" value="NPHP3-like_N"/>
</dbReference>
<dbReference type="Pfam" id="PF01048">
    <property type="entry name" value="PNP_UDP_1"/>
    <property type="match status" value="1"/>
</dbReference>
<keyword evidence="7" id="KW-1185">Reference proteome</keyword>
<dbReference type="Pfam" id="PF24883">
    <property type="entry name" value="NPHP3_N"/>
    <property type="match status" value="1"/>
</dbReference>
<feature type="domain" description="Nephrocystin 3-like N-terminal" evidence="5">
    <location>
        <begin position="386"/>
        <end position="564"/>
    </location>
</feature>
<dbReference type="InterPro" id="IPR036770">
    <property type="entry name" value="Ankyrin_rpt-contain_sf"/>
</dbReference>
<keyword evidence="2" id="KW-0040">ANK repeat</keyword>
<dbReference type="SMART" id="SM00248">
    <property type="entry name" value="ANK"/>
    <property type="match status" value="8"/>
</dbReference>
<feature type="domain" description="Nucleoside phosphorylase" evidence="4">
    <location>
        <begin position="64"/>
        <end position="319"/>
    </location>
</feature>
<dbReference type="PANTHER" id="PTHR46082">
    <property type="entry name" value="ATP/GTP-BINDING PROTEIN-RELATED"/>
    <property type="match status" value="1"/>
</dbReference>
<dbReference type="Pfam" id="PF12796">
    <property type="entry name" value="Ank_2"/>
    <property type="match status" value="2"/>
</dbReference>
<dbReference type="SUPFAM" id="SSF48403">
    <property type="entry name" value="Ankyrin repeat"/>
    <property type="match status" value="1"/>
</dbReference>
<dbReference type="Gene3D" id="3.40.50.1580">
    <property type="entry name" value="Nucleoside phosphorylase domain"/>
    <property type="match status" value="1"/>
</dbReference>
<evidence type="ECO:0000313" key="7">
    <source>
        <dbReference type="Proteomes" id="UP000766486"/>
    </source>
</evidence>
<dbReference type="PROSITE" id="PS50297">
    <property type="entry name" value="ANK_REP_REGION"/>
    <property type="match status" value="1"/>
</dbReference>
<gene>
    <name evidence="6" type="ORF">CLO192961_LOCUS441172</name>
</gene>
<evidence type="ECO:0000259" key="5">
    <source>
        <dbReference type="Pfam" id="PF24883"/>
    </source>
</evidence>
<sequence length="1229" mass="137773">MANVRGDRRASHDEIAPFNRLKRPRTETKNHEEPISLSPEAYTVGWICALWIEMSAAQAMLDRIHAELPCKEDDSNAYILGNIASHNIVITCLPAGQYGTNNAAIVASNLRRTFPCLDKGLMVGIGGGVPDSTDVRLGDVVVGLQVVQYDFGKTLSNGHFQPCGIPVRPPQNLLTAVTKLRSRHDLSSSCIPTIMEDMIKNYPSMSEYALPASNDLLFSSSYGHIEAASSCDGCDQAKLLPRSKRQNNHPMIHYGTIASGNSVIKDSNARAKLGEKLNCLCLEMEAAGLMDQFPCLVIRGICDYCDSHKNKQWQKYSAAVAAAYAKELLLSIPKASKLRHSSPSPSFQARIPSKERRALLEALLDSLAFDQIEARLVTIKTAHSKTCEWFLGDPDYLSWLEPDEYPNHHGFLWIDGKPGAGKSTLIKFCYLHALANLNKTDESAIISFFFNARGSGLEQSIVGLYRSLLFQTLSRFPDLQGALDEGNHRSYIYNTSITWDTTTLQTLFTKAIVHLGQRRLTCFIDALDECNENEVREMVEFFDRLGSIASQSGAYNIRICFSSRHYPYIEIGSGIRLTLENQHGHSQDLRRYVQNKLRAGTGNAKQDITESILAKASGVFMWVVLVVDILNIEFQRGRMFAVQRRLNELPDKLSELFQEILTRDTNNMDDLLLCIQWILYSKRRLSCEEFYFGMVSGLEATPENLSEWDPERITREDMERFVMSSSKGLAELTKSKNQTVQFIHESVRDFLLKDNGIRQLWPEFESNFETVSHERLKQCCSAYMSVDISAIVPTGARPPPASSEHATNQRKEVSRRFPFLKYACKYIFYHANIAASTVPQISFLTSFPIQTWFGFYNTFQTFSIYRYTTDTTLVYILASSNCVELIKTAIHHGLYSSAGGGRYQYPLMAAVRLGHVDVVNLLLGLGEVDDKGAFISHRALKWATQHSDETMISTLLKDKHIDVDAKDPSSRTLLSYAAESRTPIPLKLFLATRRVNINSKDYKGFTPLVYAITNRKIKNVKAILEVEDVDVNVCDGEENTPFHHAIENNSTVIAKLLLATGRIDVNSRDRYGRTPLSSAAGNNHQRMVRFLLDIKEVDINSKCRKGLTPLTHAIVAKDKADNSIVKLLLGHQKVNINSRCAKGRTPLMYAVTSKDSGVVRLLLARKGIDIQAKDRYGSTALRLAKELSGGYYIKRLLKDAADGVLELDSEVEIAPEVESEDEDSDESEW</sequence>
<accession>A0ABY6UXT7</accession>
<feature type="repeat" description="ANK" evidence="2">
    <location>
        <begin position="1142"/>
        <end position="1175"/>
    </location>
</feature>
<dbReference type="InterPro" id="IPR035994">
    <property type="entry name" value="Nucleoside_phosphorylase_sf"/>
</dbReference>
<feature type="compositionally biased region" description="Basic and acidic residues" evidence="3">
    <location>
        <begin position="1"/>
        <end position="15"/>
    </location>
</feature>
<organism evidence="6 7">
    <name type="scientific">Bionectria ochroleuca</name>
    <name type="common">Gliocladium roseum</name>
    <dbReference type="NCBI Taxonomy" id="29856"/>
    <lineage>
        <taxon>Eukaryota</taxon>
        <taxon>Fungi</taxon>
        <taxon>Dikarya</taxon>
        <taxon>Ascomycota</taxon>
        <taxon>Pezizomycotina</taxon>
        <taxon>Sordariomycetes</taxon>
        <taxon>Hypocreomycetidae</taxon>
        <taxon>Hypocreales</taxon>
        <taxon>Bionectriaceae</taxon>
        <taxon>Clonostachys</taxon>
    </lineage>
</organism>
<proteinExistence type="predicted"/>
<evidence type="ECO:0008006" key="8">
    <source>
        <dbReference type="Google" id="ProtNLM"/>
    </source>
</evidence>
<reference evidence="6 7" key="1">
    <citation type="submission" date="2019-06" db="EMBL/GenBank/DDBJ databases">
        <authorList>
            <person name="Broberg M."/>
        </authorList>
    </citation>
    <scope>NUCLEOTIDE SEQUENCE [LARGE SCALE GENOMIC DNA]</scope>
</reference>
<protein>
    <recommendedName>
        <fullName evidence="8">Nucleoside phosphorylase domain-containing protein</fullName>
    </recommendedName>
</protein>
<keyword evidence="1" id="KW-0677">Repeat</keyword>
<evidence type="ECO:0000259" key="4">
    <source>
        <dbReference type="Pfam" id="PF01048"/>
    </source>
</evidence>
<feature type="region of interest" description="Disordered" evidence="3">
    <location>
        <begin position="1"/>
        <end position="32"/>
    </location>
</feature>
<dbReference type="Pfam" id="PF00023">
    <property type="entry name" value="Ank"/>
    <property type="match status" value="1"/>
</dbReference>
<dbReference type="Gene3D" id="3.40.50.300">
    <property type="entry name" value="P-loop containing nucleotide triphosphate hydrolases"/>
    <property type="match status" value="1"/>
</dbReference>
<dbReference type="SUPFAM" id="SSF53167">
    <property type="entry name" value="Purine and uridine phosphorylases"/>
    <property type="match status" value="1"/>
</dbReference>
<dbReference type="Gene3D" id="1.25.40.20">
    <property type="entry name" value="Ankyrin repeat-containing domain"/>
    <property type="match status" value="1"/>
</dbReference>
<dbReference type="InterPro" id="IPR053137">
    <property type="entry name" value="NLR-like"/>
</dbReference>
<dbReference type="InterPro" id="IPR002110">
    <property type="entry name" value="Ankyrin_rpt"/>
</dbReference>
<dbReference type="PANTHER" id="PTHR46082:SF11">
    <property type="entry name" value="AAA+ ATPASE DOMAIN-CONTAINING PROTEIN-RELATED"/>
    <property type="match status" value="1"/>
</dbReference>
<dbReference type="InterPro" id="IPR027417">
    <property type="entry name" value="P-loop_NTPase"/>
</dbReference>
<evidence type="ECO:0000313" key="6">
    <source>
        <dbReference type="EMBL" id="VUC36260.1"/>
    </source>
</evidence>
<dbReference type="EMBL" id="CABFNS010000928">
    <property type="protein sequence ID" value="VUC36260.1"/>
    <property type="molecule type" value="Genomic_DNA"/>
</dbReference>
<dbReference type="Proteomes" id="UP000766486">
    <property type="component" value="Unassembled WGS sequence"/>
</dbReference>
<dbReference type="InterPro" id="IPR000845">
    <property type="entry name" value="Nucleoside_phosphorylase_d"/>
</dbReference>